<reference evidence="1" key="1">
    <citation type="journal article" date="2014" name="Front. Microbiol.">
        <title>High frequency of phylogenetically diverse reductive dehalogenase-homologous genes in deep subseafloor sedimentary metagenomes.</title>
        <authorList>
            <person name="Kawai M."/>
            <person name="Futagami T."/>
            <person name="Toyoda A."/>
            <person name="Takaki Y."/>
            <person name="Nishi S."/>
            <person name="Hori S."/>
            <person name="Arai W."/>
            <person name="Tsubouchi T."/>
            <person name="Morono Y."/>
            <person name="Uchiyama I."/>
            <person name="Ito T."/>
            <person name="Fujiyama A."/>
            <person name="Inagaki F."/>
            <person name="Takami H."/>
        </authorList>
    </citation>
    <scope>NUCLEOTIDE SEQUENCE</scope>
    <source>
        <strain evidence="1">Expedition CK06-06</strain>
    </source>
</reference>
<feature type="non-terminal residue" evidence="1">
    <location>
        <position position="1"/>
    </location>
</feature>
<accession>X1GN58</accession>
<name>X1GN58_9ZZZZ</name>
<sequence length="208" mass="22468">KMENPVQLTKIFKRVACILPILAVCQSALLGQLREDLRNEILVYITTGALVFPAGERGALTPEQLTIPSQALRQAIDRSGVATIAKAFPDFSDSDTIRVTDDGKTVKIPQFSRIFRVRVQQVADVDSAIATLSRLPVVLFAEKNMDAYPGVNDADYGKQWHLHNTGQGGGSSGADIDAEAAWAVYNGSTSIKIGVIVVSRLVVSLCQK</sequence>
<dbReference type="EMBL" id="BARU01007577">
    <property type="protein sequence ID" value="GAH46300.1"/>
    <property type="molecule type" value="Genomic_DNA"/>
</dbReference>
<proteinExistence type="predicted"/>
<dbReference type="GO" id="GO:0006508">
    <property type="term" value="P:proteolysis"/>
    <property type="evidence" value="ECO:0007669"/>
    <property type="project" value="InterPro"/>
</dbReference>
<comment type="caution">
    <text evidence="1">The sequence shown here is derived from an EMBL/GenBank/DDBJ whole genome shotgun (WGS) entry which is preliminary data.</text>
</comment>
<dbReference type="AlphaFoldDB" id="X1GN58"/>
<organism evidence="1">
    <name type="scientific">marine sediment metagenome</name>
    <dbReference type="NCBI Taxonomy" id="412755"/>
    <lineage>
        <taxon>unclassified sequences</taxon>
        <taxon>metagenomes</taxon>
        <taxon>ecological metagenomes</taxon>
    </lineage>
</organism>
<dbReference type="Gene3D" id="3.40.50.200">
    <property type="entry name" value="Peptidase S8/S53 domain"/>
    <property type="match status" value="1"/>
</dbReference>
<gene>
    <name evidence="1" type="ORF">S03H2_14924</name>
</gene>
<protein>
    <submittedName>
        <fullName evidence="1">Uncharacterized protein</fullName>
    </submittedName>
</protein>
<dbReference type="InterPro" id="IPR036852">
    <property type="entry name" value="Peptidase_S8/S53_dom_sf"/>
</dbReference>
<evidence type="ECO:0000313" key="1">
    <source>
        <dbReference type="EMBL" id="GAH46300.1"/>
    </source>
</evidence>
<dbReference type="GO" id="GO:0004252">
    <property type="term" value="F:serine-type endopeptidase activity"/>
    <property type="evidence" value="ECO:0007669"/>
    <property type="project" value="InterPro"/>
</dbReference>